<name>R7V770_CAPTE</name>
<feature type="transmembrane region" description="Helical" evidence="2">
    <location>
        <begin position="511"/>
        <end position="534"/>
    </location>
</feature>
<feature type="compositionally biased region" description="Basic and acidic residues" evidence="1">
    <location>
        <begin position="578"/>
        <end position="603"/>
    </location>
</feature>
<dbReference type="SUPFAM" id="SSF57603">
    <property type="entry name" value="FnI-like domain"/>
    <property type="match status" value="1"/>
</dbReference>
<evidence type="ECO:0000259" key="4">
    <source>
        <dbReference type="PROSITE" id="PS51390"/>
    </source>
</evidence>
<feature type="domain" description="WAP" evidence="4">
    <location>
        <begin position="22"/>
        <end position="68"/>
    </location>
</feature>
<dbReference type="STRING" id="283909.R7V770"/>
<reference evidence="7" key="1">
    <citation type="submission" date="2012-12" db="EMBL/GenBank/DDBJ databases">
        <authorList>
            <person name="Hellsten U."/>
            <person name="Grimwood J."/>
            <person name="Chapman J.A."/>
            <person name="Shapiro H."/>
            <person name="Aerts A."/>
            <person name="Otillar R.P."/>
            <person name="Terry A.Y."/>
            <person name="Boore J.L."/>
            <person name="Simakov O."/>
            <person name="Marletaz F."/>
            <person name="Cho S.-J."/>
            <person name="Edsinger-Gonzales E."/>
            <person name="Havlak P."/>
            <person name="Kuo D.-H."/>
            <person name="Larsson T."/>
            <person name="Lv J."/>
            <person name="Arendt D."/>
            <person name="Savage R."/>
            <person name="Osoegawa K."/>
            <person name="de Jong P."/>
            <person name="Lindberg D.R."/>
            <person name="Seaver E.C."/>
            <person name="Weisblat D.A."/>
            <person name="Putnam N.H."/>
            <person name="Grigoriev I.V."/>
            <person name="Rokhsar D.S."/>
        </authorList>
    </citation>
    <scope>NUCLEOTIDE SEQUENCE</scope>
    <source>
        <strain evidence="7">I ESC-2004</strain>
    </source>
</reference>
<dbReference type="SUPFAM" id="SSF57184">
    <property type="entry name" value="Growth factor receptor domain"/>
    <property type="match status" value="1"/>
</dbReference>
<dbReference type="SMART" id="SM00214">
    <property type="entry name" value="VWC"/>
    <property type="match status" value="1"/>
</dbReference>
<dbReference type="HOGENOM" id="CLU_452878_0_0_1"/>
<dbReference type="SMART" id="SM00217">
    <property type="entry name" value="WAP"/>
    <property type="match status" value="1"/>
</dbReference>
<dbReference type="InterPro" id="IPR009030">
    <property type="entry name" value="Growth_fac_rcpt_cys_sf"/>
</dbReference>
<dbReference type="InterPro" id="IPR001007">
    <property type="entry name" value="VWF_dom"/>
</dbReference>
<feature type="domain" description="VWFC" evidence="3">
    <location>
        <begin position="75"/>
        <end position="142"/>
    </location>
</feature>
<dbReference type="Pfam" id="PF00095">
    <property type="entry name" value="WAP"/>
    <property type="match status" value="1"/>
</dbReference>
<feature type="region of interest" description="Disordered" evidence="1">
    <location>
        <begin position="576"/>
        <end position="603"/>
    </location>
</feature>
<dbReference type="AlphaFoldDB" id="R7V770"/>
<evidence type="ECO:0000313" key="5">
    <source>
        <dbReference type="EMBL" id="ELU14688.1"/>
    </source>
</evidence>
<keyword evidence="2" id="KW-1133">Transmembrane helix</keyword>
<dbReference type="Gene3D" id="6.20.200.20">
    <property type="match status" value="1"/>
</dbReference>
<dbReference type="PROSITE" id="PS50184">
    <property type="entry name" value="VWFC_2"/>
    <property type="match status" value="1"/>
</dbReference>
<dbReference type="PRINTS" id="PR00003">
    <property type="entry name" value="4DISULPHCORE"/>
</dbReference>
<dbReference type="PROSITE" id="PS51390">
    <property type="entry name" value="WAP"/>
    <property type="match status" value="1"/>
</dbReference>
<accession>R7V770</accession>
<evidence type="ECO:0000313" key="7">
    <source>
        <dbReference type="Proteomes" id="UP000014760"/>
    </source>
</evidence>
<dbReference type="EnsemblMetazoa" id="CapteT204430">
    <property type="protein sequence ID" value="CapteP204430"/>
    <property type="gene ID" value="CapteG204430"/>
</dbReference>
<keyword evidence="2" id="KW-0472">Membrane</keyword>
<dbReference type="OrthoDB" id="5912026at2759"/>
<protein>
    <recommendedName>
        <fullName evidence="8">WAP domain-containing protein</fullName>
    </recommendedName>
</protein>
<reference evidence="6" key="3">
    <citation type="submission" date="2015-06" db="UniProtKB">
        <authorList>
            <consortium name="EnsemblMetazoa"/>
        </authorList>
    </citation>
    <scope>IDENTIFICATION</scope>
</reference>
<gene>
    <name evidence="5" type="ORF">CAPTEDRAFT_204430</name>
</gene>
<dbReference type="Pfam" id="PF23334">
    <property type="entry name" value="VWC2L_2nd"/>
    <property type="match status" value="1"/>
</dbReference>
<evidence type="ECO:0000256" key="1">
    <source>
        <dbReference type="SAM" id="MobiDB-lite"/>
    </source>
</evidence>
<dbReference type="EMBL" id="AMQN01004772">
    <property type="status" value="NOT_ANNOTATED_CDS"/>
    <property type="molecule type" value="Genomic_DNA"/>
</dbReference>
<proteinExistence type="predicted"/>
<reference evidence="5 7" key="2">
    <citation type="journal article" date="2013" name="Nature">
        <title>Insights into bilaterian evolution from three spiralian genomes.</title>
        <authorList>
            <person name="Simakov O."/>
            <person name="Marletaz F."/>
            <person name="Cho S.J."/>
            <person name="Edsinger-Gonzales E."/>
            <person name="Havlak P."/>
            <person name="Hellsten U."/>
            <person name="Kuo D.H."/>
            <person name="Larsson T."/>
            <person name="Lv J."/>
            <person name="Arendt D."/>
            <person name="Savage R."/>
            <person name="Osoegawa K."/>
            <person name="de Jong P."/>
            <person name="Grimwood J."/>
            <person name="Chapman J.A."/>
            <person name="Shapiro H."/>
            <person name="Aerts A."/>
            <person name="Otillar R.P."/>
            <person name="Terry A.Y."/>
            <person name="Boore J.L."/>
            <person name="Grigoriev I.V."/>
            <person name="Lindberg D.R."/>
            <person name="Seaver E.C."/>
            <person name="Weisblat D.A."/>
            <person name="Putnam N.H."/>
            <person name="Rokhsar D.S."/>
        </authorList>
    </citation>
    <scope>NUCLEOTIDE SEQUENCE</scope>
    <source>
        <strain evidence="5 7">I ESC-2004</strain>
    </source>
</reference>
<dbReference type="Gene3D" id="2.10.50.10">
    <property type="entry name" value="Tumor Necrosis Factor Receptor, subunit A, domain 2"/>
    <property type="match status" value="1"/>
</dbReference>
<keyword evidence="7" id="KW-1185">Reference proteome</keyword>
<dbReference type="GO" id="GO:0030414">
    <property type="term" value="F:peptidase inhibitor activity"/>
    <property type="evidence" value="ECO:0007669"/>
    <property type="project" value="InterPro"/>
</dbReference>
<dbReference type="Proteomes" id="UP000014760">
    <property type="component" value="Unassembled WGS sequence"/>
</dbReference>
<dbReference type="SUPFAM" id="SSF57256">
    <property type="entry name" value="Elafin-like"/>
    <property type="match status" value="1"/>
</dbReference>
<dbReference type="GO" id="GO:0005576">
    <property type="term" value="C:extracellular region"/>
    <property type="evidence" value="ECO:0007669"/>
    <property type="project" value="InterPro"/>
</dbReference>
<dbReference type="Pfam" id="PF07699">
    <property type="entry name" value="Ephrin_rec_like"/>
    <property type="match status" value="1"/>
</dbReference>
<dbReference type="Gene3D" id="4.10.75.10">
    <property type="entry name" value="Elafin-like"/>
    <property type="match status" value="1"/>
</dbReference>
<dbReference type="InterPro" id="IPR008197">
    <property type="entry name" value="WAP_dom"/>
</dbReference>
<evidence type="ECO:0000259" key="3">
    <source>
        <dbReference type="PROSITE" id="PS50184"/>
    </source>
</evidence>
<sequence length="603" mass="66969">MPVRTQEIKVVFTNAETFTNDPGIKPGSCPQTDMLPCASQSCDHDSNCQGTQKCCKVASCGFRCVEPIDIITERKHCYYKGVMYEVGETFEVNECTKCSCGKENHGDPQFGGAMCVIVDCPVLQCNKSDLIHVPGQCCSFCPEEYFASIINCPTKPIIMNLDEDKDYVVYHFTHDLMGDVGVEHKTDISMSPQEIIFSWFSNSKPHIITVNATMQDNERNMVDTCEIQLFVIDKQAPKISCPSDYLVSVAKSVESVLLPPTKISDNVRLQAAPEYPENIPLSYQPRTVNFTARDLANNQAHCSYTVTKDTHYKHGYFKKLAQLQIDFGGDENEFHVNYTHKLVDWWIASQLKFSSSARRSNIKASVFIGNCGNSSGVCFNAYIYSSTHGSSSFDINKMVDRLTRQLNEGQVEIQLLKKESNELTYGKLVSDIILKSSEQQKACLPGELPSSVICPMGAYQNGEQCMLCGSGSYQDKQGQIRCHPCTNGYVSDIGASSENQCHVGTPASNQMSLIISSTVATILLGATICTFLGIMHQRRKRKQTEETNKISEKSLTGRNALNASCGKPVAVKLPRQGLAEKTEQPNVVKDETNLNRHHYEDVV</sequence>
<organism evidence="5">
    <name type="scientific">Capitella teleta</name>
    <name type="common">Polychaete worm</name>
    <dbReference type="NCBI Taxonomy" id="283909"/>
    <lineage>
        <taxon>Eukaryota</taxon>
        <taxon>Metazoa</taxon>
        <taxon>Spiralia</taxon>
        <taxon>Lophotrochozoa</taxon>
        <taxon>Annelida</taxon>
        <taxon>Polychaeta</taxon>
        <taxon>Sedentaria</taxon>
        <taxon>Scolecida</taxon>
        <taxon>Capitellidae</taxon>
        <taxon>Capitella</taxon>
    </lineage>
</organism>
<evidence type="ECO:0000256" key="2">
    <source>
        <dbReference type="SAM" id="Phobius"/>
    </source>
</evidence>
<evidence type="ECO:0008006" key="8">
    <source>
        <dbReference type="Google" id="ProtNLM"/>
    </source>
</evidence>
<dbReference type="InterPro" id="IPR011641">
    <property type="entry name" value="Tyr-kin_ephrin_A/B_rcpt-like"/>
</dbReference>
<keyword evidence="2" id="KW-0812">Transmembrane</keyword>
<dbReference type="EMBL" id="KB294357">
    <property type="protein sequence ID" value="ELU14688.1"/>
    <property type="molecule type" value="Genomic_DNA"/>
</dbReference>
<evidence type="ECO:0000313" key="6">
    <source>
        <dbReference type="EnsemblMetazoa" id="CapteP204430"/>
    </source>
</evidence>
<dbReference type="SMART" id="SM01411">
    <property type="entry name" value="Ephrin_rec_like"/>
    <property type="match status" value="1"/>
</dbReference>
<dbReference type="InterPro" id="IPR036645">
    <property type="entry name" value="Elafin-like_sf"/>
</dbReference>